<dbReference type="Proteomes" id="UP001201812">
    <property type="component" value="Unassembled WGS sequence"/>
</dbReference>
<keyword evidence="2" id="KW-1185">Reference proteome</keyword>
<comment type="caution">
    <text evidence="1">The sequence shown here is derived from an EMBL/GenBank/DDBJ whole genome shotgun (WGS) entry which is preliminary data.</text>
</comment>
<name>A0AAD4N5L7_9BILA</name>
<evidence type="ECO:0000313" key="1">
    <source>
        <dbReference type="EMBL" id="KAI1714449.1"/>
    </source>
</evidence>
<accession>A0AAD4N5L7</accession>
<proteinExistence type="predicted"/>
<protein>
    <submittedName>
        <fullName evidence="1">Uncharacterized protein</fullName>
    </submittedName>
</protein>
<sequence length="245" mass="29022">MQKSASEESKKDPIDQTKIFVRDLVHSDKDWFLKEFVDCFTNAYSTKHIYVRSRDPNIPERRLLKSFDEKRDWLLSTAHDIYFQDYVVSPKPGYEGLVIMYDDNGSIQPVGAVLIRLLYDDDEKTIYLGLAIVSINMQGRGFSYYVIDKILPDRYPEYKRYEALIRYENDIPFHLFETKLPVQQDTDFTQDLTEKTVSDDTKELDINSKKDPVDLNKVTGRDLKHEDEAWFLREFVDSFMNYYKN</sequence>
<evidence type="ECO:0000313" key="2">
    <source>
        <dbReference type="Proteomes" id="UP001201812"/>
    </source>
</evidence>
<organism evidence="1 2">
    <name type="scientific">Ditylenchus destructor</name>
    <dbReference type="NCBI Taxonomy" id="166010"/>
    <lineage>
        <taxon>Eukaryota</taxon>
        <taxon>Metazoa</taxon>
        <taxon>Ecdysozoa</taxon>
        <taxon>Nematoda</taxon>
        <taxon>Chromadorea</taxon>
        <taxon>Rhabditida</taxon>
        <taxon>Tylenchina</taxon>
        <taxon>Tylenchomorpha</taxon>
        <taxon>Sphaerularioidea</taxon>
        <taxon>Anguinidae</taxon>
        <taxon>Anguininae</taxon>
        <taxon>Ditylenchus</taxon>
    </lineage>
</organism>
<gene>
    <name evidence="1" type="ORF">DdX_08544</name>
</gene>
<reference evidence="1" key="1">
    <citation type="submission" date="2022-01" db="EMBL/GenBank/DDBJ databases">
        <title>Genome Sequence Resource for Two Populations of Ditylenchus destructor, the Migratory Endoparasitic Phytonematode.</title>
        <authorList>
            <person name="Zhang H."/>
            <person name="Lin R."/>
            <person name="Xie B."/>
        </authorList>
    </citation>
    <scope>NUCLEOTIDE SEQUENCE</scope>
    <source>
        <strain evidence="1">BazhouSP</strain>
    </source>
</reference>
<dbReference type="EMBL" id="JAKKPZ010000013">
    <property type="protein sequence ID" value="KAI1714449.1"/>
    <property type="molecule type" value="Genomic_DNA"/>
</dbReference>
<dbReference type="AlphaFoldDB" id="A0AAD4N5L7"/>